<organism evidence="2 3">
    <name type="scientific">Vibrio hippocampi</name>
    <dbReference type="NCBI Taxonomy" id="654686"/>
    <lineage>
        <taxon>Bacteria</taxon>
        <taxon>Pseudomonadati</taxon>
        <taxon>Pseudomonadota</taxon>
        <taxon>Gammaproteobacteria</taxon>
        <taxon>Vibrionales</taxon>
        <taxon>Vibrionaceae</taxon>
        <taxon>Vibrio</taxon>
    </lineage>
</organism>
<proteinExistence type="predicted"/>
<protein>
    <submittedName>
        <fullName evidence="2">Uncharacterized protein</fullName>
    </submittedName>
</protein>
<dbReference type="RefSeq" id="WP_237486569.1">
    <property type="nucleotide sequence ID" value="NZ_CAKLCM010000003.1"/>
</dbReference>
<evidence type="ECO:0000313" key="3">
    <source>
        <dbReference type="Proteomes" id="UP000838160"/>
    </source>
</evidence>
<accession>A0ABN8DQS3</accession>
<dbReference type="EMBL" id="CAKLCM010000003">
    <property type="protein sequence ID" value="CAH0530052.1"/>
    <property type="molecule type" value="Genomic_DNA"/>
</dbReference>
<evidence type="ECO:0000313" key="2">
    <source>
        <dbReference type="EMBL" id="CAH0530052.1"/>
    </source>
</evidence>
<keyword evidence="1" id="KW-0732">Signal</keyword>
<sequence length="164" mass="19074">MLAKLGIIASLLFTPWALASLCESDSSKSVVFKEQEFDFCKEITRPFSYLGEQVSLLTSMLDQEKTTQQKITESYWEQWLITQKSELLLTGRLNDNSMIGFGVWMPEDLEELEPDMNVQEWISAQGLHLGLGVGEKGKEPRFRFDYRWHQDDHLDMMMQIEVPF</sequence>
<dbReference type="Proteomes" id="UP000838160">
    <property type="component" value="Unassembled WGS sequence"/>
</dbReference>
<comment type="caution">
    <text evidence="2">The sequence shown here is derived from an EMBL/GenBank/DDBJ whole genome shotgun (WGS) entry which is preliminary data.</text>
</comment>
<evidence type="ECO:0000256" key="1">
    <source>
        <dbReference type="SAM" id="SignalP"/>
    </source>
</evidence>
<keyword evidence="3" id="KW-1185">Reference proteome</keyword>
<gene>
    <name evidence="2" type="ORF">VHP8226_03780</name>
</gene>
<feature type="chain" id="PRO_5045784823" evidence="1">
    <location>
        <begin position="20"/>
        <end position="164"/>
    </location>
</feature>
<name>A0ABN8DQS3_9VIBR</name>
<reference evidence="2" key="1">
    <citation type="submission" date="2021-12" db="EMBL/GenBank/DDBJ databases">
        <authorList>
            <person name="Rodrigo-Torres L."/>
            <person name="Arahal R. D."/>
            <person name="Lucena T."/>
        </authorList>
    </citation>
    <scope>NUCLEOTIDE SEQUENCE</scope>
    <source>
        <strain evidence="2">CECT 8226</strain>
    </source>
</reference>
<feature type="signal peptide" evidence="1">
    <location>
        <begin position="1"/>
        <end position="19"/>
    </location>
</feature>